<gene>
    <name evidence="4" type="ORF">OFUS_LOCUS25249</name>
</gene>
<feature type="compositionally biased region" description="Acidic residues" evidence="3">
    <location>
        <begin position="520"/>
        <end position="552"/>
    </location>
</feature>
<dbReference type="PROSITE" id="PS50005">
    <property type="entry name" value="TPR"/>
    <property type="match status" value="3"/>
</dbReference>
<evidence type="ECO:0000313" key="5">
    <source>
        <dbReference type="Proteomes" id="UP000749559"/>
    </source>
</evidence>
<protein>
    <recommendedName>
        <fullName evidence="6">Anaphase-promoting complex subunit 7</fullName>
    </recommendedName>
</protein>
<dbReference type="InterPro" id="IPR011990">
    <property type="entry name" value="TPR-like_helical_dom_sf"/>
</dbReference>
<feature type="repeat" description="TPR" evidence="2">
    <location>
        <begin position="328"/>
        <end position="361"/>
    </location>
</feature>
<organism evidence="4 5">
    <name type="scientific">Owenia fusiformis</name>
    <name type="common">Polychaete worm</name>
    <dbReference type="NCBI Taxonomy" id="6347"/>
    <lineage>
        <taxon>Eukaryota</taxon>
        <taxon>Metazoa</taxon>
        <taxon>Spiralia</taxon>
        <taxon>Lophotrochozoa</taxon>
        <taxon>Annelida</taxon>
        <taxon>Polychaeta</taxon>
        <taxon>Sedentaria</taxon>
        <taxon>Canalipalpata</taxon>
        <taxon>Sabellida</taxon>
        <taxon>Oweniida</taxon>
        <taxon>Oweniidae</taxon>
        <taxon>Owenia</taxon>
    </lineage>
</organism>
<evidence type="ECO:0000256" key="1">
    <source>
        <dbReference type="ARBA" id="ARBA00022803"/>
    </source>
</evidence>
<reference evidence="4" key="1">
    <citation type="submission" date="2022-03" db="EMBL/GenBank/DDBJ databases">
        <authorList>
            <person name="Martin C."/>
        </authorList>
    </citation>
    <scope>NUCLEOTIDE SEQUENCE</scope>
</reference>
<dbReference type="EMBL" id="CAIIXF020000012">
    <property type="protein sequence ID" value="CAH1801460.1"/>
    <property type="molecule type" value="Genomic_DNA"/>
</dbReference>
<dbReference type="GO" id="GO:0016567">
    <property type="term" value="P:protein ubiquitination"/>
    <property type="evidence" value="ECO:0007669"/>
    <property type="project" value="TreeGrafter"/>
</dbReference>
<sequence length="552" mass="62397">MSLFDQIKLLHESELYDDVKLVGNIVLTICEHNPEFMSMPMRFQLMVYYGNSLYHTEEFKKAENVYRKALQTKKVLNKTKSTKCTDLPSEVDVKYKIHQCLYNLKQYKEAINMLEGISSKQRSARINTALAKLYHRMGMDRSAVTGYKEVLKECPLALQAAIGLMSLGVKGSEVATLVLNAVPNMGHTDWLPSWIKGHAFAASKDYSSAISSFKMLDSKAQLRDSTDVLCNLGEAHFLSGDYTNAGLVLRRAHSLDPLLLYKMDLLAYLLYKEKKTKELESLSSTLMHTTEFAPEPWVAMGYYCLATKKGTRAVYFAQKGYMIDNKNIEALLLKGIALFDMKKLQEATVHFREALRIAPYRYEAHKGLVHCYLATGHRTREAISLAGQAVKSLGNNARSLTLYASVLAKETLSIEKAKSYLEKAMKLDSTYLEAVFTMVEIHQKQQQWDKGIELLRKTLRTESNCKLHTLLGEFLQQTNEVQEALDQFSIALSIDPSNTAAREGLERVEKQSEMGMESSFDVDVEDMENTSDNDADLEGSDMEDAWSDTDLT</sequence>
<dbReference type="AlphaFoldDB" id="A0A8S4Q682"/>
<dbReference type="Gene3D" id="1.25.40.10">
    <property type="entry name" value="Tetratricopeptide repeat domain"/>
    <property type="match status" value="2"/>
</dbReference>
<dbReference type="GO" id="GO:0051301">
    <property type="term" value="P:cell division"/>
    <property type="evidence" value="ECO:0007669"/>
    <property type="project" value="TreeGrafter"/>
</dbReference>
<evidence type="ECO:0000313" key="4">
    <source>
        <dbReference type="EMBL" id="CAH1801460.1"/>
    </source>
</evidence>
<name>A0A8S4Q682_OWEFU</name>
<evidence type="ECO:0000256" key="3">
    <source>
        <dbReference type="SAM" id="MobiDB-lite"/>
    </source>
</evidence>
<keyword evidence="1 2" id="KW-0802">TPR repeat</keyword>
<dbReference type="OrthoDB" id="308440at2759"/>
<dbReference type="SMART" id="SM00028">
    <property type="entry name" value="TPR"/>
    <property type="match status" value="6"/>
</dbReference>
<dbReference type="SUPFAM" id="SSF48452">
    <property type="entry name" value="TPR-like"/>
    <property type="match status" value="2"/>
</dbReference>
<dbReference type="GO" id="GO:0045842">
    <property type="term" value="P:positive regulation of mitotic metaphase/anaphase transition"/>
    <property type="evidence" value="ECO:0007669"/>
    <property type="project" value="TreeGrafter"/>
</dbReference>
<dbReference type="InterPro" id="IPR019734">
    <property type="entry name" value="TPR_rpt"/>
</dbReference>
<feature type="region of interest" description="Disordered" evidence="3">
    <location>
        <begin position="508"/>
        <end position="552"/>
    </location>
</feature>
<evidence type="ECO:0000256" key="2">
    <source>
        <dbReference type="PROSITE-ProRule" id="PRU00339"/>
    </source>
</evidence>
<dbReference type="GO" id="GO:0005680">
    <property type="term" value="C:anaphase-promoting complex"/>
    <property type="evidence" value="ECO:0007669"/>
    <property type="project" value="TreeGrafter"/>
</dbReference>
<dbReference type="Pfam" id="PF14559">
    <property type="entry name" value="TPR_19"/>
    <property type="match status" value="1"/>
</dbReference>
<keyword evidence="5" id="KW-1185">Reference proteome</keyword>
<proteinExistence type="predicted"/>
<dbReference type="Proteomes" id="UP000749559">
    <property type="component" value="Unassembled WGS sequence"/>
</dbReference>
<accession>A0A8S4Q682</accession>
<feature type="repeat" description="TPR" evidence="2">
    <location>
        <begin position="465"/>
        <end position="498"/>
    </location>
</feature>
<feature type="repeat" description="TPR" evidence="2">
    <location>
        <begin position="226"/>
        <end position="259"/>
    </location>
</feature>
<comment type="caution">
    <text evidence="4">The sequence shown here is derived from an EMBL/GenBank/DDBJ whole genome shotgun (WGS) entry which is preliminary data.</text>
</comment>
<dbReference type="PANTHER" id="PTHR12558">
    <property type="entry name" value="CELL DIVISION CYCLE 16,23,27"/>
    <property type="match status" value="1"/>
</dbReference>
<dbReference type="PANTHER" id="PTHR12558:SF36">
    <property type="entry name" value="ANAPHASE-PROMOTING COMPLEX SUBUNIT 7"/>
    <property type="match status" value="1"/>
</dbReference>
<evidence type="ECO:0008006" key="6">
    <source>
        <dbReference type="Google" id="ProtNLM"/>
    </source>
</evidence>